<dbReference type="AlphaFoldDB" id="A0AAP0B8Y8"/>
<gene>
    <name evidence="3" type="ORF">KSP39_PZI015597</name>
</gene>
<evidence type="ECO:0000259" key="2">
    <source>
        <dbReference type="Pfam" id="PF22936"/>
    </source>
</evidence>
<dbReference type="Proteomes" id="UP001418222">
    <property type="component" value="Unassembled WGS sequence"/>
</dbReference>
<dbReference type="Gene3D" id="4.10.60.10">
    <property type="entry name" value="Zinc finger, CCHC-type"/>
    <property type="match status" value="1"/>
</dbReference>
<feature type="compositionally biased region" description="Basic and acidic residues" evidence="1">
    <location>
        <begin position="120"/>
        <end position="135"/>
    </location>
</feature>
<proteinExistence type="predicted"/>
<protein>
    <recommendedName>
        <fullName evidence="2">Retrovirus-related Pol polyprotein from transposon TNT 1-94-like beta-barrel domain-containing protein</fullName>
    </recommendedName>
</protein>
<dbReference type="GO" id="GO:0008270">
    <property type="term" value="F:zinc ion binding"/>
    <property type="evidence" value="ECO:0007669"/>
    <property type="project" value="InterPro"/>
</dbReference>
<name>A0AAP0B8Y8_9ASPA</name>
<feature type="domain" description="Retrovirus-related Pol polyprotein from transposon TNT 1-94-like beta-barrel" evidence="2">
    <location>
        <begin position="176"/>
        <end position="256"/>
    </location>
</feature>
<dbReference type="EMBL" id="JBBWWQ010000013">
    <property type="protein sequence ID" value="KAK8933507.1"/>
    <property type="molecule type" value="Genomic_DNA"/>
</dbReference>
<accession>A0AAP0B8Y8</accession>
<dbReference type="PANTHER" id="PTHR34222">
    <property type="entry name" value="GAG_PRE-INTEGRS DOMAIN-CONTAINING PROTEIN"/>
    <property type="match status" value="1"/>
</dbReference>
<evidence type="ECO:0000313" key="4">
    <source>
        <dbReference type="Proteomes" id="UP001418222"/>
    </source>
</evidence>
<dbReference type="Pfam" id="PF22936">
    <property type="entry name" value="Pol_BBD"/>
    <property type="match status" value="1"/>
</dbReference>
<reference evidence="3 4" key="1">
    <citation type="journal article" date="2022" name="Nat. Plants">
        <title>Genomes of leafy and leafless Platanthera orchids illuminate the evolution of mycoheterotrophy.</title>
        <authorList>
            <person name="Li M.H."/>
            <person name="Liu K.W."/>
            <person name="Li Z."/>
            <person name="Lu H.C."/>
            <person name="Ye Q.L."/>
            <person name="Zhang D."/>
            <person name="Wang J.Y."/>
            <person name="Li Y.F."/>
            <person name="Zhong Z.M."/>
            <person name="Liu X."/>
            <person name="Yu X."/>
            <person name="Liu D.K."/>
            <person name="Tu X.D."/>
            <person name="Liu B."/>
            <person name="Hao Y."/>
            <person name="Liao X.Y."/>
            <person name="Jiang Y.T."/>
            <person name="Sun W.H."/>
            <person name="Chen J."/>
            <person name="Chen Y.Q."/>
            <person name="Ai Y."/>
            <person name="Zhai J.W."/>
            <person name="Wu S.S."/>
            <person name="Zhou Z."/>
            <person name="Hsiao Y.Y."/>
            <person name="Wu W.L."/>
            <person name="Chen Y.Y."/>
            <person name="Lin Y.F."/>
            <person name="Hsu J.L."/>
            <person name="Li C.Y."/>
            <person name="Wang Z.W."/>
            <person name="Zhao X."/>
            <person name="Zhong W.Y."/>
            <person name="Ma X.K."/>
            <person name="Ma L."/>
            <person name="Huang J."/>
            <person name="Chen G.Z."/>
            <person name="Huang M.Z."/>
            <person name="Huang L."/>
            <person name="Peng D.H."/>
            <person name="Luo Y.B."/>
            <person name="Zou S.Q."/>
            <person name="Chen S.P."/>
            <person name="Lan S."/>
            <person name="Tsai W.C."/>
            <person name="Van de Peer Y."/>
            <person name="Liu Z.J."/>
        </authorList>
    </citation>
    <scope>NUCLEOTIDE SEQUENCE [LARGE SCALE GENOMIC DNA]</scope>
    <source>
        <strain evidence="3">Lor287</strain>
    </source>
</reference>
<feature type="region of interest" description="Disordered" evidence="1">
    <location>
        <begin position="116"/>
        <end position="135"/>
    </location>
</feature>
<dbReference type="SUPFAM" id="SSF57756">
    <property type="entry name" value="Retrovirus zinc finger-like domains"/>
    <property type="match status" value="1"/>
</dbReference>
<sequence>MMSAYWHELDSMIPLPCGCPRSLEFQCHLSEGHLHQFLAALRPEFSLLTAQLLHRVPLPTLDDALIALIDEETRLRPPVALQHPLQTDTALVVPPRHSDVTCNYCKKVGHMKSACPTRSPRFDEHRTSDHRRDGREELILRSPLFQSASSVSSSAEHSLSAASGTAAVRVSPNAPWYFDSGASCHLTSDFRTLTNCTSSPTSLQVTTADGGSLPILRSGSIAPTSATHGRLTLSNVHHASRLHMNLISVSSLCDLGLTVLFSSSDCVVQDSRTAQRIGQGRRTGGLYQMEYLHVPPHPPQLLPSLLYLMPTCGTDV</sequence>
<organism evidence="3 4">
    <name type="scientific">Platanthera zijinensis</name>
    <dbReference type="NCBI Taxonomy" id="2320716"/>
    <lineage>
        <taxon>Eukaryota</taxon>
        <taxon>Viridiplantae</taxon>
        <taxon>Streptophyta</taxon>
        <taxon>Embryophyta</taxon>
        <taxon>Tracheophyta</taxon>
        <taxon>Spermatophyta</taxon>
        <taxon>Magnoliopsida</taxon>
        <taxon>Liliopsida</taxon>
        <taxon>Asparagales</taxon>
        <taxon>Orchidaceae</taxon>
        <taxon>Orchidoideae</taxon>
        <taxon>Orchideae</taxon>
        <taxon>Orchidinae</taxon>
        <taxon>Platanthera</taxon>
    </lineage>
</organism>
<dbReference type="PANTHER" id="PTHR34222:SF100">
    <property type="entry name" value="CCHC-TYPE DOMAIN-CONTAINING PROTEIN"/>
    <property type="match status" value="1"/>
</dbReference>
<evidence type="ECO:0000256" key="1">
    <source>
        <dbReference type="SAM" id="MobiDB-lite"/>
    </source>
</evidence>
<dbReference type="InterPro" id="IPR036875">
    <property type="entry name" value="Znf_CCHC_sf"/>
</dbReference>
<dbReference type="GO" id="GO:0003676">
    <property type="term" value="F:nucleic acid binding"/>
    <property type="evidence" value="ECO:0007669"/>
    <property type="project" value="InterPro"/>
</dbReference>
<keyword evidence="4" id="KW-1185">Reference proteome</keyword>
<comment type="caution">
    <text evidence="3">The sequence shown here is derived from an EMBL/GenBank/DDBJ whole genome shotgun (WGS) entry which is preliminary data.</text>
</comment>
<evidence type="ECO:0000313" key="3">
    <source>
        <dbReference type="EMBL" id="KAK8933507.1"/>
    </source>
</evidence>
<dbReference type="InterPro" id="IPR054722">
    <property type="entry name" value="PolX-like_BBD"/>
</dbReference>